<dbReference type="AlphaFoldDB" id="G8BQF0"/>
<gene>
    <name evidence="4" type="primary">TPHA0B00750</name>
    <name evidence="4" type="ordered locus">TPHA_0B00750</name>
</gene>
<feature type="region of interest" description="Disordered" evidence="2">
    <location>
        <begin position="251"/>
        <end position="288"/>
    </location>
</feature>
<dbReference type="RefSeq" id="XP_003684181.1">
    <property type="nucleotide sequence ID" value="XM_003684133.1"/>
</dbReference>
<keyword evidence="5" id="KW-1185">Reference proteome</keyword>
<dbReference type="GO" id="GO:0035861">
    <property type="term" value="C:site of double-strand break"/>
    <property type="evidence" value="ECO:0007669"/>
    <property type="project" value="EnsemblFungi"/>
</dbReference>
<dbReference type="GeneID" id="11534933"/>
<dbReference type="Pfam" id="PF14634">
    <property type="entry name" value="zf-RING_5"/>
    <property type="match status" value="1"/>
</dbReference>
<evidence type="ECO:0000256" key="1">
    <source>
        <dbReference type="ARBA" id="ARBA00023254"/>
    </source>
</evidence>
<dbReference type="Proteomes" id="UP000005666">
    <property type="component" value="Chromosome 2"/>
</dbReference>
<dbReference type="InterPro" id="IPR001841">
    <property type="entry name" value="Znf_RING"/>
</dbReference>
<feature type="compositionally biased region" description="Low complexity" evidence="2">
    <location>
        <begin position="343"/>
        <end position="358"/>
    </location>
</feature>
<evidence type="ECO:0000259" key="3">
    <source>
        <dbReference type="Pfam" id="PF14634"/>
    </source>
</evidence>
<dbReference type="InterPro" id="IPR042123">
    <property type="entry name" value="Zip3/RNF212-like"/>
</dbReference>
<dbReference type="GO" id="GO:0003682">
    <property type="term" value="F:chromatin binding"/>
    <property type="evidence" value="ECO:0007669"/>
    <property type="project" value="EnsemblFungi"/>
</dbReference>
<dbReference type="GO" id="GO:0007131">
    <property type="term" value="P:reciprocal meiotic recombination"/>
    <property type="evidence" value="ECO:0007669"/>
    <property type="project" value="EnsemblFungi"/>
</dbReference>
<dbReference type="STRING" id="1071381.G8BQF0"/>
<dbReference type="OMA" id="AHILCSQ"/>
<dbReference type="GO" id="GO:0000795">
    <property type="term" value="C:synaptonemal complex"/>
    <property type="evidence" value="ECO:0007669"/>
    <property type="project" value="InterPro"/>
</dbReference>
<accession>G8BQF0</accession>
<feature type="domain" description="RING-type" evidence="3">
    <location>
        <begin position="9"/>
        <end position="47"/>
    </location>
</feature>
<feature type="region of interest" description="Disordered" evidence="2">
    <location>
        <begin position="329"/>
        <end position="366"/>
    </location>
</feature>
<evidence type="ECO:0000313" key="4">
    <source>
        <dbReference type="EMBL" id="CCE61747.1"/>
    </source>
</evidence>
<dbReference type="OrthoDB" id="2535391at2759"/>
<dbReference type="PANTHER" id="PTHR22663:SF17">
    <property type="entry name" value="RING FINGER PROTEIN NARYA-RELATED"/>
    <property type="match status" value="1"/>
</dbReference>
<name>G8BQF0_TETPH</name>
<protein>
    <recommendedName>
        <fullName evidence="3">RING-type domain-containing protein</fullName>
    </recommendedName>
</protein>
<dbReference type="GO" id="GO:0007130">
    <property type="term" value="P:synaptonemal complex assembly"/>
    <property type="evidence" value="ECO:0007669"/>
    <property type="project" value="EnsemblFungi"/>
</dbReference>
<dbReference type="HOGENOM" id="CLU_051887_0_0_1"/>
<evidence type="ECO:0000313" key="5">
    <source>
        <dbReference type="Proteomes" id="UP000005666"/>
    </source>
</evidence>
<sequence>MFDQWFVYCGVCYRRSSAEDPLLLTSCAHILCSQHWNSSFNSCSICQAVDISVIELAEGRRMPPDIMAFFQPFNQLLETVYNVSQFQTIGLVNQCKHFQEYVIKLQATCSKQRQILYQTKAEIDSIPKLRQKIKFLESELENERMLKSNRGTKRNITNNGTNNNNKMNFLTSSSKDSFRHHSLKRSESHGFLRGSNNMSRNPPPTVDLTIDDDNNADEIFLKKLKKNANSLNTSSFPKTPDIVAESTQISESFTKDSMNGSSDPMGSLLQRRSSKEAESSITNTTDTKQKVKLPAALEKLRIIKRSNTTTVIPSRTPTDDIKKGIINHMKSSGHFNRRELSRGRSSFSSQRRNASSQQVLSKFSRK</sequence>
<dbReference type="KEGG" id="tpf:TPHA_0B00750"/>
<organism evidence="4 5">
    <name type="scientific">Tetrapisispora phaffii (strain ATCC 24235 / CBS 4417 / NBRC 1672 / NRRL Y-8282 / UCD 70-5)</name>
    <name type="common">Yeast</name>
    <name type="synonym">Fabospora phaffii</name>
    <dbReference type="NCBI Taxonomy" id="1071381"/>
    <lineage>
        <taxon>Eukaryota</taxon>
        <taxon>Fungi</taxon>
        <taxon>Dikarya</taxon>
        <taxon>Ascomycota</taxon>
        <taxon>Saccharomycotina</taxon>
        <taxon>Saccharomycetes</taxon>
        <taxon>Saccharomycetales</taxon>
        <taxon>Saccharomycetaceae</taxon>
        <taxon>Tetrapisispora</taxon>
    </lineage>
</organism>
<feature type="compositionally biased region" description="Basic and acidic residues" evidence="2">
    <location>
        <begin position="176"/>
        <end position="190"/>
    </location>
</feature>
<dbReference type="EMBL" id="HE612857">
    <property type="protein sequence ID" value="CCE61747.1"/>
    <property type="molecule type" value="Genomic_DNA"/>
</dbReference>
<feature type="compositionally biased region" description="Polar residues" evidence="2">
    <location>
        <begin position="251"/>
        <end position="264"/>
    </location>
</feature>
<proteinExistence type="predicted"/>
<dbReference type="PANTHER" id="PTHR22663">
    <property type="entry name" value="RING FINGER PROTEIN NARYA-RELATED"/>
    <property type="match status" value="1"/>
</dbReference>
<dbReference type="GO" id="GO:0016925">
    <property type="term" value="P:protein sumoylation"/>
    <property type="evidence" value="ECO:0007669"/>
    <property type="project" value="EnsemblFungi"/>
</dbReference>
<dbReference type="GO" id="GO:0000724">
    <property type="term" value="P:double-strand break repair via homologous recombination"/>
    <property type="evidence" value="ECO:0007669"/>
    <property type="project" value="EnsemblFungi"/>
</dbReference>
<evidence type="ECO:0000256" key="2">
    <source>
        <dbReference type="SAM" id="MobiDB-lite"/>
    </source>
</evidence>
<dbReference type="GO" id="GO:0000775">
    <property type="term" value="C:chromosome, centromeric region"/>
    <property type="evidence" value="ECO:0007669"/>
    <property type="project" value="EnsemblFungi"/>
</dbReference>
<reference evidence="4 5" key="1">
    <citation type="journal article" date="2011" name="Proc. Natl. Acad. Sci. U.S.A.">
        <title>Evolutionary erosion of yeast sex chromosomes by mating-type switching accidents.</title>
        <authorList>
            <person name="Gordon J.L."/>
            <person name="Armisen D."/>
            <person name="Proux-Wera E."/>
            <person name="Oheigeartaigh S.S."/>
            <person name="Byrne K.P."/>
            <person name="Wolfe K.H."/>
        </authorList>
    </citation>
    <scope>NUCLEOTIDE SEQUENCE [LARGE SCALE GENOMIC DNA]</scope>
    <source>
        <strain evidence="5">ATCC 24235 / CBS 4417 / NBRC 1672 / NRRL Y-8282 / UCD 70-5</strain>
    </source>
</reference>
<dbReference type="eggNOG" id="KOG4739">
    <property type="taxonomic scope" value="Eukaryota"/>
</dbReference>
<feature type="region of interest" description="Disordered" evidence="2">
    <location>
        <begin position="146"/>
        <end position="211"/>
    </location>
</feature>
<dbReference type="GO" id="GO:0019789">
    <property type="term" value="F:SUMO transferase activity"/>
    <property type="evidence" value="ECO:0007669"/>
    <property type="project" value="EnsemblFungi"/>
</dbReference>
<keyword evidence="1" id="KW-0469">Meiosis</keyword>
<feature type="compositionally biased region" description="Low complexity" evidence="2">
    <location>
        <begin position="154"/>
        <end position="168"/>
    </location>
</feature>